<accession>A0A0F8Y9Z0</accession>
<name>A0A0F8Y9Z0_9ZZZZ</name>
<feature type="non-terminal residue" evidence="2">
    <location>
        <position position="1"/>
    </location>
</feature>
<dbReference type="EMBL" id="LAZR01067787">
    <property type="protein sequence ID" value="KKK50899.1"/>
    <property type="molecule type" value="Genomic_DNA"/>
</dbReference>
<dbReference type="Pfam" id="PF01935">
    <property type="entry name" value="DUF87"/>
    <property type="match status" value="1"/>
</dbReference>
<proteinExistence type="predicted"/>
<organism evidence="2">
    <name type="scientific">marine sediment metagenome</name>
    <dbReference type="NCBI Taxonomy" id="412755"/>
    <lineage>
        <taxon>unclassified sequences</taxon>
        <taxon>metagenomes</taxon>
        <taxon>ecological metagenomes</taxon>
    </lineage>
</organism>
<feature type="domain" description="Helicase HerA central" evidence="1">
    <location>
        <begin position="3"/>
        <end position="84"/>
    </location>
</feature>
<gene>
    <name evidence="2" type="ORF">LCGC14_3120410</name>
</gene>
<dbReference type="AlphaFoldDB" id="A0A0F8Y9Z0"/>
<dbReference type="PANTHER" id="PTHR42957">
    <property type="entry name" value="HELICASE MJ1565-RELATED"/>
    <property type="match status" value="1"/>
</dbReference>
<evidence type="ECO:0000259" key="1">
    <source>
        <dbReference type="Pfam" id="PF01935"/>
    </source>
</evidence>
<dbReference type="CDD" id="cd01127">
    <property type="entry name" value="TrwB_TraG_TraD_VirD4"/>
    <property type="match status" value="1"/>
</dbReference>
<dbReference type="InterPro" id="IPR002789">
    <property type="entry name" value="HerA_central"/>
</dbReference>
<protein>
    <recommendedName>
        <fullName evidence="1">Helicase HerA central domain-containing protein</fullName>
    </recommendedName>
</protein>
<dbReference type="PANTHER" id="PTHR42957:SF1">
    <property type="entry name" value="HELICASE MJ1565-RELATED"/>
    <property type="match status" value="1"/>
</dbReference>
<reference evidence="2" key="1">
    <citation type="journal article" date="2015" name="Nature">
        <title>Complex archaea that bridge the gap between prokaryotes and eukaryotes.</title>
        <authorList>
            <person name="Spang A."/>
            <person name="Saw J.H."/>
            <person name="Jorgensen S.L."/>
            <person name="Zaremba-Niedzwiedzka K."/>
            <person name="Martijn J."/>
            <person name="Lind A.E."/>
            <person name="van Eijk R."/>
            <person name="Schleper C."/>
            <person name="Guy L."/>
            <person name="Ettema T.J."/>
        </authorList>
    </citation>
    <scope>NUCLEOTIDE SEQUENCE</scope>
</reference>
<sequence>VQANSGGGKSWLLRRLAEQLFGKIQVIIIDPEGEFASLREKFGFVLVGQGGETPADVRSAEMVARRLLELRASAVCDLYEMKESERHTWVKLFLDALINAPKKLWHPMVLILDEASDFCPEGKAGDSEASKAVSSFSRKGRKRGFCAVMATQSLATLDKKTSRHLHNRLIGPTFEDVDIERSIDLLSIPTCDKKEFSHDIRTMEPGSFYAFGRAISQVRVLLEVGPVSTTHPDIGRSKVALKPPPPPSKIRALLPKLADLPKEAEQEAQTVAGFRKEIRSLKAQLRLQPAAPAKTVVERVVDQAATEKIVRRALQENNHHWQGQITNLTRYIGHLLPIVDS</sequence>
<dbReference type="InterPro" id="IPR027417">
    <property type="entry name" value="P-loop_NTPase"/>
</dbReference>
<dbReference type="InterPro" id="IPR008571">
    <property type="entry name" value="HerA-like"/>
</dbReference>
<evidence type="ECO:0000313" key="2">
    <source>
        <dbReference type="EMBL" id="KKK50899.1"/>
    </source>
</evidence>
<feature type="non-terminal residue" evidence="2">
    <location>
        <position position="341"/>
    </location>
</feature>
<dbReference type="Gene3D" id="3.40.50.300">
    <property type="entry name" value="P-loop containing nucleotide triphosphate hydrolases"/>
    <property type="match status" value="1"/>
</dbReference>
<comment type="caution">
    <text evidence="2">The sequence shown here is derived from an EMBL/GenBank/DDBJ whole genome shotgun (WGS) entry which is preliminary data.</text>
</comment>
<dbReference type="SUPFAM" id="SSF52540">
    <property type="entry name" value="P-loop containing nucleoside triphosphate hydrolases"/>
    <property type="match status" value="1"/>
</dbReference>